<evidence type="ECO:0000256" key="2">
    <source>
        <dbReference type="ARBA" id="ARBA00022692"/>
    </source>
</evidence>
<evidence type="ECO:0000256" key="5">
    <source>
        <dbReference type="SAM" id="Phobius"/>
    </source>
</evidence>
<dbReference type="EMBL" id="MLJW01004743">
    <property type="protein sequence ID" value="OIQ69415.1"/>
    <property type="molecule type" value="Genomic_DNA"/>
</dbReference>
<name>A0A1J5PNS2_9ZZZZ</name>
<organism evidence="7">
    <name type="scientific">mine drainage metagenome</name>
    <dbReference type="NCBI Taxonomy" id="410659"/>
    <lineage>
        <taxon>unclassified sequences</taxon>
        <taxon>metagenomes</taxon>
        <taxon>ecological metagenomes</taxon>
    </lineage>
</organism>
<dbReference type="InterPro" id="IPR007829">
    <property type="entry name" value="TM2"/>
</dbReference>
<evidence type="ECO:0000313" key="7">
    <source>
        <dbReference type="EMBL" id="OIQ69415.1"/>
    </source>
</evidence>
<evidence type="ECO:0000256" key="4">
    <source>
        <dbReference type="ARBA" id="ARBA00023136"/>
    </source>
</evidence>
<comment type="caution">
    <text evidence="7">The sequence shown here is derived from an EMBL/GenBank/DDBJ whole genome shotgun (WGS) entry which is preliminary data.</text>
</comment>
<gene>
    <name evidence="7" type="ORF">GALL_489860</name>
</gene>
<keyword evidence="4 5" id="KW-0472">Membrane</keyword>
<sequence length="121" mass="14062">MDMYENPYMAFPGITAEEMAFLQQGTAELDENQKKYFYMVYSSKRKNPQDILLVTLLGFIWIAGIQRFLVGQIGMGLLYFFTGGFCWIGTIVDLVNYKEIALEFNRKMAYESFNITKFSVK</sequence>
<reference evidence="7" key="1">
    <citation type="submission" date="2016-10" db="EMBL/GenBank/DDBJ databases">
        <title>Sequence of Gallionella enrichment culture.</title>
        <authorList>
            <person name="Poehlein A."/>
            <person name="Muehling M."/>
            <person name="Daniel R."/>
        </authorList>
    </citation>
    <scope>NUCLEOTIDE SEQUENCE</scope>
</reference>
<dbReference type="AlphaFoldDB" id="A0A1J5PNS2"/>
<feature type="transmembrane region" description="Helical" evidence="5">
    <location>
        <begin position="51"/>
        <end position="70"/>
    </location>
</feature>
<dbReference type="Pfam" id="PF05154">
    <property type="entry name" value="TM2"/>
    <property type="match status" value="1"/>
</dbReference>
<protein>
    <submittedName>
        <fullName evidence="7">TM2 domain protein</fullName>
    </submittedName>
</protein>
<comment type="subcellular location">
    <subcellularLocation>
        <location evidence="1">Membrane</location>
        <topology evidence="1">Multi-pass membrane protein</topology>
    </subcellularLocation>
</comment>
<evidence type="ECO:0000256" key="3">
    <source>
        <dbReference type="ARBA" id="ARBA00022989"/>
    </source>
</evidence>
<evidence type="ECO:0000256" key="1">
    <source>
        <dbReference type="ARBA" id="ARBA00004141"/>
    </source>
</evidence>
<feature type="domain" description="TM2" evidence="6">
    <location>
        <begin position="53"/>
        <end position="95"/>
    </location>
</feature>
<feature type="transmembrane region" description="Helical" evidence="5">
    <location>
        <begin position="76"/>
        <end position="97"/>
    </location>
</feature>
<dbReference type="GO" id="GO:0016020">
    <property type="term" value="C:membrane"/>
    <property type="evidence" value="ECO:0007669"/>
    <property type="project" value="UniProtKB-SubCell"/>
</dbReference>
<accession>A0A1J5PNS2</accession>
<proteinExistence type="predicted"/>
<keyword evidence="3 5" id="KW-1133">Transmembrane helix</keyword>
<evidence type="ECO:0000259" key="6">
    <source>
        <dbReference type="Pfam" id="PF05154"/>
    </source>
</evidence>
<keyword evidence="2 5" id="KW-0812">Transmembrane</keyword>